<protein>
    <submittedName>
        <fullName evidence="1">Uncharacterized protein</fullName>
    </submittedName>
</protein>
<organism evidence="1">
    <name type="scientific">hydrothermal vent metagenome</name>
    <dbReference type="NCBI Taxonomy" id="652676"/>
    <lineage>
        <taxon>unclassified sequences</taxon>
        <taxon>metagenomes</taxon>
        <taxon>ecological metagenomes</taxon>
    </lineage>
</organism>
<reference evidence="1" key="1">
    <citation type="submission" date="2018-06" db="EMBL/GenBank/DDBJ databases">
        <authorList>
            <person name="Zhirakovskaya E."/>
        </authorList>
    </citation>
    <scope>NUCLEOTIDE SEQUENCE</scope>
</reference>
<dbReference type="AlphaFoldDB" id="A0A3B1D4S5"/>
<gene>
    <name evidence="1" type="ORF">MNBD_NITROSPINAE05-627</name>
</gene>
<accession>A0A3B1D4S5</accession>
<evidence type="ECO:0000313" key="1">
    <source>
        <dbReference type="EMBL" id="VAX31174.1"/>
    </source>
</evidence>
<name>A0A3B1D4S5_9ZZZZ</name>
<sequence length="67" mass="7887">MFHEVKVFSPEGKLKRLISCKELKKSHWKKFEEMSYDLTIGRFSNGRVPGHVKQRLDNVFLSFESEG</sequence>
<proteinExistence type="predicted"/>
<dbReference type="EMBL" id="UOGG01000144">
    <property type="protein sequence ID" value="VAX31174.1"/>
    <property type="molecule type" value="Genomic_DNA"/>
</dbReference>